<dbReference type="EMBL" id="JAVDQA010000001">
    <property type="protein sequence ID" value="MDR6299642.1"/>
    <property type="molecule type" value="Genomic_DNA"/>
</dbReference>
<dbReference type="Pfam" id="PF05163">
    <property type="entry name" value="DinB"/>
    <property type="match status" value="1"/>
</dbReference>
<evidence type="ECO:0000313" key="3">
    <source>
        <dbReference type="EMBL" id="MDR6299642.1"/>
    </source>
</evidence>
<accession>A0ABU1K556</accession>
<proteinExistence type="inferred from homology"/>
<organism evidence="3 4">
    <name type="scientific">Mesonia maritima</name>
    <dbReference type="NCBI Taxonomy" id="1793873"/>
    <lineage>
        <taxon>Bacteria</taxon>
        <taxon>Pseudomonadati</taxon>
        <taxon>Bacteroidota</taxon>
        <taxon>Flavobacteriia</taxon>
        <taxon>Flavobacteriales</taxon>
        <taxon>Flavobacteriaceae</taxon>
        <taxon>Mesonia</taxon>
    </lineage>
</organism>
<reference evidence="3 4" key="1">
    <citation type="submission" date="2023-07" db="EMBL/GenBank/DDBJ databases">
        <title>Genomic Encyclopedia of Type Strains, Phase IV (KMG-IV): sequencing the most valuable type-strain genomes for metagenomic binning, comparative biology and taxonomic classification.</title>
        <authorList>
            <person name="Goeker M."/>
        </authorList>
    </citation>
    <scope>NUCLEOTIDE SEQUENCE [LARGE SCALE GENOMIC DNA]</scope>
    <source>
        <strain evidence="3 4">DSM 102814</strain>
    </source>
</reference>
<dbReference type="PANTHER" id="PTHR37302:SF3">
    <property type="entry name" value="DAMAGE-INDUCIBLE PROTEIN DINB"/>
    <property type="match status" value="1"/>
</dbReference>
<dbReference type="Gene3D" id="1.20.120.450">
    <property type="entry name" value="dinb family like domain"/>
    <property type="match status" value="1"/>
</dbReference>
<gene>
    <name evidence="3" type="ORF">GGR31_000258</name>
</gene>
<dbReference type="SUPFAM" id="SSF109854">
    <property type="entry name" value="DinB/YfiT-like putative metalloenzymes"/>
    <property type="match status" value="1"/>
</dbReference>
<dbReference type="InterPro" id="IPR034660">
    <property type="entry name" value="DinB/YfiT-like"/>
</dbReference>
<dbReference type="InterPro" id="IPR007837">
    <property type="entry name" value="DinB"/>
</dbReference>
<name>A0ABU1K556_9FLAO</name>
<comment type="caution">
    <text evidence="3">The sequence shown here is derived from an EMBL/GenBank/DDBJ whole genome shotgun (WGS) entry which is preliminary data.</text>
</comment>
<dbReference type="PANTHER" id="PTHR37302">
    <property type="entry name" value="SLR1116 PROTEIN"/>
    <property type="match status" value="1"/>
</dbReference>
<dbReference type="Proteomes" id="UP001257659">
    <property type="component" value="Unassembled WGS sequence"/>
</dbReference>
<protein>
    <submittedName>
        <fullName evidence="3">Damage-inducible protein DinB</fullName>
    </submittedName>
</protein>
<evidence type="ECO:0000256" key="1">
    <source>
        <dbReference type="ARBA" id="ARBA00008635"/>
    </source>
</evidence>
<sequence length="146" mass="17709">MKTFFKDIFEYHHHFNQKLIEQLQTHKNEFPERTLPLFSHCLNAHQIWNARITDKEKFGVHEEHTLEKCKHLDRKNYEETLQILEERRLEEKIIYANSKGSEFSNSIQEVLFHIANHFSHHKGQIISDFRQSGIEPIVTDYIFYKR</sequence>
<comment type="similarity">
    <text evidence="1">Belongs to the DinB family.</text>
</comment>
<evidence type="ECO:0000256" key="2">
    <source>
        <dbReference type="ARBA" id="ARBA00022723"/>
    </source>
</evidence>
<keyword evidence="4" id="KW-1185">Reference proteome</keyword>
<keyword evidence="2" id="KW-0479">Metal-binding</keyword>
<evidence type="ECO:0000313" key="4">
    <source>
        <dbReference type="Proteomes" id="UP001257659"/>
    </source>
</evidence>
<dbReference type="RefSeq" id="WP_309726507.1">
    <property type="nucleotide sequence ID" value="NZ_JAVDQA010000001.1"/>
</dbReference>